<accession>W6JV07</accession>
<dbReference type="Proteomes" id="UP000035763">
    <property type="component" value="Unassembled WGS sequence"/>
</dbReference>
<name>W6JV07_9MICO</name>
<dbReference type="PANTHER" id="PTHR40861">
    <property type="entry name" value="DUF2183 DOMAIN-CONTAINING PROTEIN"/>
    <property type="match status" value="1"/>
</dbReference>
<evidence type="ECO:0000259" key="2">
    <source>
        <dbReference type="Pfam" id="PF09949"/>
    </source>
</evidence>
<dbReference type="Pfam" id="PF09949">
    <property type="entry name" value="APP1_cat"/>
    <property type="match status" value="1"/>
</dbReference>
<reference evidence="3 4" key="1">
    <citation type="journal article" date="2013" name="ISME J.">
        <title>A metabolic model for members of the genus Tetrasphaera involved in enhanced biological phosphorus removal.</title>
        <authorList>
            <person name="Kristiansen R."/>
            <person name="Nguyen H.T.T."/>
            <person name="Saunders A.M."/>
            <person name="Nielsen J.L."/>
            <person name="Wimmer R."/>
            <person name="Le V.Q."/>
            <person name="McIlroy S.J."/>
            <person name="Petrovski S."/>
            <person name="Seviour R.J."/>
            <person name="Calteau A."/>
            <person name="Nielsen K.L."/>
            <person name="Nielsen P.H."/>
        </authorList>
    </citation>
    <scope>NUCLEOTIDE SEQUENCE [LARGE SCALE GENOMIC DNA]</scope>
    <source>
        <strain evidence="3 4">Ben110</strain>
    </source>
</reference>
<dbReference type="PANTHER" id="PTHR40861:SF1">
    <property type="entry name" value="PHOSPHATIDATE PHOSPHATASE APP1 CATALYTIC DOMAIN-CONTAINING PROTEIN"/>
    <property type="match status" value="1"/>
</dbReference>
<feature type="region of interest" description="Disordered" evidence="1">
    <location>
        <begin position="1"/>
        <end position="23"/>
    </location>
</feature>
<feature type="domain" description="Phosphatidate phosphatase APP1 catalytic" evidence="2">
    <location>
        <begin position="183"/>
        <end position="327"/>
    </location>
</feature>
<evidence type="ECO:0000256" key="1">
    <source>
        <dbReference type="SAM" id="MobiDB-lite"/>
    </source>
</evidence>
<evidence type="ECO:0000313" key="3">
    <source>
        <dbReference type="EMBL" id="CCH72370.1"/>
    </source>
</evidence>
<evidence type="ECO:0000313" key="4">
    <source>
        <dbReference type="Proteomes" id="UP000035763"/>
    </source>
</evidence>
<dbReference type="GO" id="GO:0008195">
    <property type="term" value="F:phosphatidate phosphatase activity"/>
    <property type="evidence" value="ECO:0007669"/>
    <property type="project" value="InterPro"/>
</dbReference>
<comment type="caution">
    <text evidence="3">The sequence shown here is derived from an EMBL/GenBank/DDBJ whole genome shotgun (WGS) entry which is preliminary data.</text>
</comment>
<dbReference type="RefSeq" id="WP_048697638.1">
    <property type="nucleotide sequence ID" value="NZ_HG764815.1"/>
</dbReference>
<dbReference type="OrthoDB" id="4840954at2"/>
<proteinExistence type="predicted"/>
<dbReference type="EMBL" id="CAJA01000069">
    <property type="protein sequence ID" value="CCH72370.1"/>
    <property type="molecule type" value="Genomic_DNA"/>
</dbReference>
<dbReference type="AlphaFoldDB" id="W6JV07"/>
<gene>
    <name evidence="3" type="ORF">BN11_1600005</name>
</gene>
<protein>
    <recommendedName>
        <fullName evidence="2">Phosphatidate phosphatase APP1 catalytic domain-containing protein</fullName>
    </recommendedName>
</protein>
<keyword evidence="4" id="KW-1185">Reference proteome</keyword>
<dbReference type="InterPro" id="IPR019236">
    <property type="entry name" value="APP1_cat"/>
</dbReference>
<dbReference type="STRING" id="1193182.BN11_1600005"/>
<sequence>MSATHPDPGNPESAEPDPGRPDPAVTLRALIAGVTSAGEEGHVLDLLHSLDDEQLSSAVAGVDAGDLFGSVDDRVFGPDRRTALRELFRSRASGLSVAARASLLYGLQRGHTSDADEELMRDLFLAVGGRELTEVKNAINMRTDAHDLEGLVFEDIDSDEIRDAILAHFAAEAPAVGIAGTKVLSDIDDTAFSRIHEKRYPKGEVIPGILAVYEALDLGTSEPPFSRGDLAFVTARPDDALSLIEGATRESLAKAGIASVNVIGGSFLALRSKDDMAAKKVANIDNYSRLFPEYRIVFIGDSGQGDPLTGETILQQHPESVATVIIHDVVATSPDERAEWAAKGLHFVDTYIGAAPILREMGLICPKQVARIAEETSAALDAIAWESPEQEAAARALVDRDTKAAAPAMVDDRP</sequence>
<organism evidence="3 4">
    <name type="scientific">Nostocoides australiense Ben110</name>
    <dbReference type="NCBI Taxonomy" id="1193182"/>
    <lineage>
        <taxon>Bacteria</taxon>
        <taxon>Bacillati</taxon>
        <taxon>Actinomycetota</taxon>
        <taxon>Actinomycetes</taxon>
        <taxon>Micrococcales</taxon>
        <taxon>Intrasporangiaceae</taxon>
        <taxon>Nostocoides</taxon>
    </lineage>
</organism>